<accession>A0ABV8S3S1</accession>
<dbReference type="PANTHER" id="PTHR43280">
    <property type="entry name" value="ARAC-FAMILY TRANSCRIPTIONAL REGULATOR"/>
    <property type="match status" value="1"/>
</dbReference>
<sequence>MTPEHDQYFVCINPSPSAGELILLFSGEAQPIGLHQMGPAIHDYYLVHTVLSGCGDFTIGGRSYRCTVGDSFVIFPGELFSYQADASEPWRYAWYAFAGSGAAAAASAIGVSPDRPVVTESLNSRVRSYYDQLHRCFSPALSAELANLEAEGWLRLMLQQLGLSRATKMRFPAEAATDADYVIKQALQYLTLHYTQPISLSHMASMLGYHRTHLCKLFKQSTGLSPRQYLLDIRMHRAELLLAGAMTIEQIASSVGYGDALYFSKKFRAWSGQSPSAYRRALRNLPKRPSSARLT</sequence>
<gene>
    <name evidence="5" type="ORF">ACFO1S_01995</name>
</gene>
<keyword evidence="1" id="KW-0805">Transcription regulation</keyword>
<dbReference type="InterPro" id="IPR018060">
    <property type="entry name" value="HTH_AraC"/>
</dbReference>
<dbReference type="PROSITE" id="PS01124">
    <property type="entry name" value="HTH_ARAC_FAMILY_2"/>
    <property type="match status" value="1"/>
</dbReference>
<dbReference type="Pfam" id="PF02311">
    <property type="entry name" value="AraC_binding"/>
    <property type="match status" value="1"/>
</dbReference>
<reference evidence="6" key="1">
    <citation type="journal article" date="2019" name="Int. J. Syst. Evol. Microbiol.">
        <title>The Global Catalogue of Microorganisms (GCM) 10K type strain sequencing project: providing services to taxonomists for standard genome sequencing and annotation.</title>
        <authorList>
            <consortium name="The Broad Institute Genomics Platform"/>
            <consortium name="The Broad Institute Genome Sequencing Center for Infectious Disease"/>
            <person name="Wu L."/>
            <person name="Ma J."/>
        </authorList>
    </citation>
    <scope>NUCLEOTIDE SEQUENCE [LARGE SCALE GENOMIC DNA]</scope>
    <source>
        <strain evidence="6">CGMCC 4.1641</strain>
    </source>
</reference>
<keyword evidence="3" id="KW-0804">Transcription</keyword>
<evidence type="ECO:0000313" key="5">
    <source>
        <dbReference type="EMBL" id="MFC4302209.1"/>
    </source>
</evidence>
<dbReference type="Gene3D" id="1.10.10.60">
    <property type="entry name" value="Homeodomain-like"/>
    <property type="match status" value="2"/>
</dbReference>
<proteinExistence type="predicted"/>
<protein>
    <submittedName>
        <fullName evidence="5">AraC family transcriptional regulator</fullName>
    </submittedName>
</protein>
<dbReference type="InterPro" id="IPR018062">
    <property type="entry name" value="HTH_AraC-typ_CS"/>
</dbReference>
<evidence type="ECO:0000313" key="6">
    <source>
        <dbReference type="Proteomes" id="UP001595755"/>
    </source>
</evidence>
<comment type="caution">
    <text evidence="5">The sequence shown here is derived from an EMBL/GenBank/DDBJ whole genome shotgun (WGS) entry which is preliminary data.</text>
</comment>
<evidence type="ECO:0000256" key="3">
    <source>
        <dbReference type="ARBA" id="ARBA00023163"/>
    </source>
</evidence>
<dbReference type="PANTHER" id="PTHR43280:SF2">
    <property type="entry name" value="HTH-TYPE TRANSCRIPTIONAL REGULATOR EXSA"/>
    <property type="match status" value="1"/>
</dbReference>
<keyword evidence="6" id="KW-1185">Reference proteome</keyword>
<dbReference type="CDD" id="cd06986">
    <property type="entry name" value="cupin_MmsR-like_N"/>
    <property type="match status" value="1"/>
</dbReference>
<organism evidence="5 6">
    <name type="scientific">Cohnella boryungensis</name>
    <dbReference type="NCBI Taxonomy" id="768479"/>
    <lineage>
        <taxon>Bacteria</taxon>
        <taxon>Bacillati</taxon>
        <taxon>Bacillota</taxon>
        <taxon>Bacilli</taxon>
        <taxon>Bacillales</taxon>
        <taxon>Paenibacillaceae</taxon>
        <taxon>Cohnella</taxon>
    </lineage>
</organism>
<dbReference type="InterPro" id="IPR020449">
    <property type="entry name" value="Tscrpt_reg_AraC-type_HTH"/>
</dbReference>
<dbReference type="Proteomes" id="UP001595755">
    <property type="component" value="Unassembled WGS sequence"/>
</dbReference>
<dbReference type="InterPro" id="IPR014710">
    <property type="entry name" value="RmlC-like_jellyroll"/>
</dbReference>
<dbReference type="InterPro" id="IPR003313">
    <property type="entry name" value="AraC-bd"/>
</dbReference>
<name>A0ABV8S3S1_9BACL</name>
<evidence type="ECO:0000259" key="4">
    <source>
        <dbReference type="PROSITE" id="PS01124"/>
    </source>
</evidence>
<dbReference type="EMBL" id="JBHSED010000003">
    <property type="protein sequence ID" value="MFC4302209.1"/>
    <property type="molecule type" value="Genomic_DNA"/>
</dbReference>
<dbReference type="InterPro" id="IPR037923">
    <property type="entry name" value="HTH-like"/>
</dbReference>
<dbReference type="InterPro" id="IPR009057">
    <property type="entry name" value="Homeodomain-like_sf"/>
</dbReference>
<dbReference type="SMART" id="SM00342">
    <property type="entry name" value="HTH_ARAC"/>
    <property type="match status" value="1"/>
</dbReference>
<dbReference type="SUPFAM" id="SSF51215">
    <property type="entry name" value="Regulatory protein AraC"/>
    <property type="match status" value="1"/>
</dbReference>
<dbReference type="SUPFAM" id="SSF46689">
    <property type="entry name" value="Homeodomain-like"/>
    <property type="match status" value="2"/>
</dbReference>
<dbReference type="Gene3D" id="2.60.120.10">
    <property type="entry name" value="Jelly Rolls"/>
    <property type="match status" value="1"/>
</dbReference>
<dbReference type="PROSITE" id="PS00041">
    <property type="entry name" value="HTH_ARAC_FAMILY_1"/>
    <property type="match status" value="1"/>
</dbReference>
<dbReference type="Pfam" id="PF12833">
    <property type="entry name" value="HTH_18"/>
    <property type="match status" value="1"/>
</dbReference>
<keyword evidence="2" id="KW-0238">DNA-binding</keyword>
<evidence type="ECO:0000256" key="2">
    <source>
        <dbReference type="ARBA" id="ARBA00023125"/>
    </source>
</evidence>
<dbReference type="RefSeq" id="WP_378126137.1">
    <property type="nucleotide sequence ID" value="NZ_JBHSED010000003.1"/>
</dbReference>
<dbReference type="PRINTS" id="PR00032">
    <property type="entry name" value="HTHARAC"/>
</dbReference>
<feature type="domain" description="HTH araC/xylS-type" evidence="4">
    <location>
        <begin position="184"/>
        <end position="281"/>
    </location>
</feature>
<evidence type="ECO:0000256" key="1">
    <source>
        <dbReference type="ARBA" id="ARBA00023015"/>
    </source>
</evidence>